<dbReference type="GeneID" id="59335410"/>
<reference evidence="2 3" key="1">
    <citation type="journal article" date="2020" name="Genomics">
        <title>Complete, high-quality genomes from long-read metagenomic sequencing of two wolf lichen thalli reveals enigmatic genome architecture.</title>
        <authorList>
            <person name="McKenzie S.K."/>
            <person name="Walston R.F."/>
            <person name="Allen J.L."/>
        </authorList>
    </citation>
    <scope>NUCLEOTIDE SEQUENCE [LARGE SCALE GENOMIC DNA]</scope>
    <source>
        <strain evidence="2">WasteWater1</strain>
    </source>
</reference>
<dbReference type="PANTHER" id="PTHR39596">
    <property type="match status" value="1"/>
</dbReference>
<dbReference type="InterPro" id="IPR010730">
    <property type="entry name" value="HET"/>
</dbReference>
<dbReference type="Pfam" id="PF06985">
    <property type="entry name" value="HET"/>
    <property type="match status" value="1"/>
</dbReference>
<dbReference type="Proteomes" id="UP000593566">
    <property type="component" value="Unassembled WGS sequence"/>
</dbReference>
<evidence type="ECO:0000313" key="2">
    <source>
        <dbReference type="EMBL" id="KAF6228898.1"/>
    </source>
</evidence>
<dbReference type="PANTHER" id="PTHR39596:SF2">
    <property type="entry name" value="HET DOMAIN PROTEIN (AFU_ORTHOLOGUE AFUA_1G17550)-RELATED"/>
    <property type="match status" value="1"/>
</dbReference>
<dbReference type="EMBL" id="JACCJB010000003">
    <property type="protein sequence ID" value="KAF6228898.1"/>
    <property type="molecule type" value="Genomic_DNA"/>
</dbReference>
<accession>A0A8H6CSU5</accession>
<evidence type="ECO:0000313" key="3">
    <source>
        <dbReference type="Proteomes" id="UP000593566"/>
    </source>
</evidence>
<gene>
    <name evidence="2" type="ORF">HO133_007010</name>
</gene>
<feature type="domain" description="Heterokaryon incompatibility" evidence="1">
    <location>
        <begin position="319"/>
        <end position="402"/>
    </location>
</feature>
<dbReference type="RefSeq" id="XP_037156540.1">
    <property type="nucleotide sequence ID" value="XM_037297905.1"/>
</dbReference>
<protein>
    <recommendedName>
        <fullName evidence="1">Heterokaryon incompatibility domain-containing protein</fullName>
    </recommendedName>
</protein>
<evidence type="ECO:0000259" key="1">
    <source>
        <dbReference type="Pfam" id="PF06985"/>
    </source>
</evidence>
<keyword evidence="3" id="KW-1185">Reference proteome</keyword>
<name>A0A8H6CSU5_9LECA</name>
<organism evidence="2 3">
    <name type="scientific">Letharia lupina</name>
    <dbReference type="NCBI Taxonomy" id="560253"/>
    <lineage>
        <taxon>Eukaryota</taxon>
        <taxon>Fungi</taxon>
        <taxon>Dikarya</taxon>
        <taxon>Ascomycota</taxon>
        <taxon>Pezizomycotina</taxon>
        <taxon>Lecanoromycetes</taxon>
        <taxon>OSLEUM clade</taxon>
        <taxon>Lecanoromycetidae</taxon>
        <taxon>Lecanorales</taxon>
        <taxon>Lecanorineae</taxon>
        <taxon>Parmeliaceae</taxon>
        <taxon>Letharia</taxon>
    </lineage>
</organism>
<proteinExistence type="predicted"/>
<sequence length="927" mass="104317">MDHLPTPKNAVTNERTIVPYVCLKGYDGGSFLTYPIREGVTHALPSDGNVPGGSPYRQHERVYPTPKQEQEDFLQRWLFFGLINEILGDRYRPEDLVSTIETDDGQNPTVSTLGLVEALDNWISDIHAGFVNPRHTYEHIAECLRLAFATIHGAGPDFDPRIKFSLASLGELFTLATNEAYNVTANKCPSAFARLMDLEYAYWKIPMLSSGWCPSQVRVNVENHWYLQTMHFLTFLGQPASDGFHRRCSNDQCLAYQNELATYQTKHLTGCNCEYISIDTKRLTEILESGSLPLLRIQESHILNELSVELVPSQSTTRYIALSHVWADGLGNPYENALPRCQLGFLHETINKYYAKLYPQAVEEILLWCDTLCCPVEPGEAKNIALAQMKKTYLEATRVLVLDASLRMYDFNSVEADEACIRILNSGWTRRLWTLQEGALPAKSFRLSFLFKDEAININYLVHKMYQILGSSVGRKGLASNIITQILKFARIPNEVDGNRWDLGAVETGLQHRSVSVPSDEPLLIAQLLDLDVAYVLNGPCPLANCENFGCDHSRTHRMWLLMPTAFRGIPKNVLLRVGPRLSEPGFRWAPSTLLYNGPRNHALYPRTITRNEDTSTTGGPMFGTQAVMFSTLLHLFAVLVSNLLNPLARSFYCIRARLETFWWIPAISRTLKRTNLVTENASWGVPTNRGLLVRFTGYSFSMAHCPPGIPPNDWNTIEQGSVYSRGVDGTWYHITRSLPAEHDPFLSTKSLNAIIQEESNLWITHVESAFNNPQLVAEAKNERQVTHGLLVQLLSDEEDIKYVQIKLHVRIGVERKTTRNLLEAAYQSARQISRNSSAKGLGAKSDGEQNQVNDVDWPQHSLTLEGLKQEIQRVAVLNASQDVTAAAEDYLPNGMMLFQALIGMMVVGGYGCLGPRTADEQQWCFD</sequence>
<comment type="caution">
    <text evidence="2">The sequence shown here is derived from an EMBL/GenBank/DDBJ whole genome shotgun (WGS) entry which is preliminary data.</text>
</comment>
<dbReference type="AlphaFoldDB" id="A0A8H6CSU5"/>